<protein>
    <recommendedName>
        <fullName evidence="4">PE domain-containing protein</fullName>
    </recommendedName>
</protein>
<gene>
    <name evidence="2" type="ORF">GCM10022286_17240</name>
</gene>
<dbReference type="EMBL" id="BAABBV010000001">
    <property type="protein sequence ID" value="GAA4160746.1"/>
    <property type="molecule type" value="Genomic_DNA"/>
</dbReference>
<organism evidence="2 3">
    <name type="scientific">Gryllotalpicola daejeonensis</name>
    <dbReference type="NCBI Taxonomy" id="993087"/>
    <lineage>
        <taxon>Bacteria</taxon>
        <taxon>Bacillati</taxon>
        <taxon>Actinomycetota</taxon>
        <taxon>Actinomycetes</taxon>
        <taxon>Micrococcales</taxon>
        <taxon>Microbacteriaceae</taxon>
        <taxon>Gryllotalpicola</taxon>
    </lineage>
</organism>
<evidence type="ECO:0000256" key="1">
    <source>
        <dbReference type="SAM" id="MobiDB-lite"/>
    </source>
</evidence>
<evidence type="ECO:0000313" key="3">
    <source>
        <dbReference type="Proteomes" id="UP001415169"/>
    </source>
</evidence>
<evidence type="ECO:0000313" key="2">
    <source>
        <dbReference type="EMBL" id="GAA4160746.1"/>
    </source>
</evidence>
<proteinExistence type="predicted"/>
<dbReference type="Proteomes" id="UP001415169">
    <property type="component" value="Unassembled WGS sequence"/>
</dbReference>
<keyword evidence="3" id="KW-1185">Reference proteome</keyword>
<comment type="caution">
    <text evidence="2">The sequence shown here is derived from an EMBL/GenBank/DDBJ whole genome shotgun (WGS) entry which is preliminary data.</text>
</comment>
<evidence type="ECO:0008006" key="4">
    <source>
        <dbReference type="Google" id="ProtNLM"/>
    </source>
</evidence>
<reference evidence="2" key="1">
    <citation type="journal article" date="2014" name="Int. J. Syst. Evol. Microbiol.">
        <title>Complete genome of a new Firmicutes species belonging to the dominant human colonic microbiota ('Ruminococcus bicirculans') reveals two chromosomes and a selective capacity to utilize plant glucans.</title>
        <authorList>
            <consortium name="NISC Comparative Sequencing Program"/>
            <person name="Wegmann U."/>
            <person name="Louis P."/>
            <person name="Goesmann A."/>
            <person name="Henrissat B."/>
            <person name="Duncan S.H."/>
            <person name="Flint H.J."/>
        </authorList>
    </citation>
    <scope>NUCLEOTIDE SEQUENCE</scope>
    <source>
        <strain evidence="2">JCM 17590</strain>
    </source>
</reference>
<accession>A0ABP7ZJX2</accession>
<reference evidence="2" key="2">
    <citation type="submission" date="2023-12" db="EMBL/GenBank/DDBJ databases">
        <authorList>
            <person name="Sun Q."/>
            <person name="Inoue M."/>
        </authorList>
    </citation>
    <scope>NUCLEOTIDE SEQUENCE</scope>
    <source>
        <strain evidence="2">JCM 17590</strain>
    </source>
</reference>
<name>A0ABP7ZJX2_9MICO</name>
<feature type="region of interest" description="Disordered" evidence="1">
    <location>
        <begin position="1"/>
        <end position="27"/>
    </location>
</feature>
<sequence>MGSAPRSLAQLPAASFEPAPGVRHNDDKGWAVSDLKLDVARLIQLRDDLQNVINEFNDAEDFSGVVADATGHDGLAGEVHDFAGKWNKKRKQMAADVQALHDQLAAITDGFTKVDQGLAKALEQSSKGK</sequence>